<sequence length="178" mass="19322">MGCCSASPSPPSTASCRTLFFTITLTMEVSTWGSEGLGGLREDPTPTTPSCFPRGAPAGPWGPGSPLRCGWPRCWDRLQAGSPRRSEGTLGLALHHSHPPPLKKKKKHEFRKFSFFFLLNLKYYFQISQHFPASIQKILKLPSAAGVETPASAAEAAVALRASSSCRCRCSSIETRRA</sequence>
<protein>
    <submittedName>
        <fullName evidence="1">Uncharacterized protein</fullName>
    </submittedName>
</protein>
<dbReference type="Proteomes" id="UP000242638">
    <property type="component" value="Unassembled WGS sequence"/>
</dbReference>
<dbReference type="Ensembl" id="ENSPRET00000029898.1">
    <property type="protein sequence ID" value="ENSPREP00000029564.1"/>
    <property type="gene ID" value="ENSPREG00000020031.1"/>
</dbReference>
<dbReference type="AlphaFoldDB" id="A0A3P9Q6E5"/>
<reference evidence="2" key="1">
    <citation type="submission" date="2013-11" db="EMBL/GenBank/DDBJ databases">
        <title>The genomic landscape of the Guanapo guppy.</title>
        <authorList>
            <person name="Kuenstner A."/>
            <person name="Dreyer C."/>
        </authorList>
    </citation>
    <scope>NUCLEOTIDE SEQUENCE</scope>
    <source>
        <strain evidence="2">Guanapo</strain>
    </source>
</reference>
<accession>A0A3P9Q6E5</accession>
<keyword evidence="2" id="KW-1185">Reference proteome</keyword>
<organism evidence="1 2">
    <name type="scientific">Poecilia reticulata</name>
    <name type="common">Guppy</name>
    <name type="synonym">Acanthophacelus reticulatus</name>
    <dbReference type="NCBI Taxonomy" id="8081"/>
    <lineage>
        <taxon>Eukaryota</taxon>
        <taxon>Metazoa</taxon>
        <taxon>Chordata</taxon>
        <taxon>Craniata</taxon>
        <taxon>Vertebrata</taxon>
        <taxon>Euteleostomi</taxon>
        <taxon>Actinopterygii</taxon>
        <taxon>Neopterygii</taxon>
        <taxon>Teleostei</taxon>
        <taxon>Neoteleostei</taxon>
        <taxon>Acanthomorphata</taxon>
        <taxon>Ovalentaria</taxon>
        <taxon>Atherinomorphae</taxon>
        <taxon>Cyprinodontiformes</taxon>
        <taxon>Poeciliidae</taxon>
        <taxon>Poeciliinae</taxon>
        <taxon>Poecilia</taxon>
    </lineage>
</organism>
<evidence type="ECO:0000313" key="2">
    <source>
        <dbReference type="Proteomes" id="UP000242638"/>
    </source>
</evidence>
<evidence type="ECO:0000313" key="1">
    <source>
        <dbReference type="Ensembl" id="ENSPREP00000029564.1"/>
    </source>
</evidence>
<proteinExistence type="predicted"/>
<reference evidence="1" key="3">
    <citation type="submission" date="2025-09" db="UniProtKB">
        <authorList>
            <consortium name="Ensembl"/>
        </authorList>
    </citation>
    <scope>IDENTIFICATION</scope>
    <source>
        <strain evidence="1">Guanapo</strain>
    </source>
</reference>
<dbReference type="GeneTree" id="ENSGT00940000178054"/>
<name>A0A3P9Q6E5_POERE</name>
<reference evidence="1" key="2">
    <citation type="submission" date="2025-08" db="UniProtKB">
        <authorList>
            <consortium name="Ensembl"/>
        </authorList>
    </citation>
    <scope>IDENTIFICATION</scope>
    <source>
        <strain evidence="1">Guanapo</strain>
    </source>
</reference>